<feature type="domain" description="Phosphofurin acidic cluster sorting protein 1/2 C-terminal" evidence="4">
    <location>
        <begin position="443"/>
        <end position="709"/>
    </location>
</feature>
<sequence>MDQVNKQAVVVPMRFYANWDVDRTSSSAIQRTLSMIFTRLVLTKTLSTDISLIIAVRMQGTRRRTLRSNDITISPSSLDIPLDISFTIQYCHFIKRKSNNLQILIQRRKKYKNRQIPGFKTLAVGHINLDEILQQGGSREVAVWDTTCLNKSGPTVKELHAGTIFIANCFTQVVEQDVHKWNKSSTSKGDSNVLMSEEENDDYSSPEDSDFEDFDRSARRPEKGQKKIKQKNIKQKVVALLRRFRIPDEEDNAAAATGSTTSSRVMPPTELELQEIFEELENISDSGPELEPDKMSIVSNPRPGIRPFFAEGSKTDALPAIEDQLHSDDSVDLVDSEEQEMSSEDNLKDSNFWIQQIPPLADLHSTEHNLFPLGFDSPNVPKDLSSLSAKEKMKHSSTINSMSSPANPPSTELGKRIISNKKSQDGAAVLLDLLSQADSQCVVPANIWLTSSADLPWLCRLDSSLLVNVRIFDCPCLTDVRTGIQAIIGRIQKFCNSNSASPTTTRIGVLGGDKLVSQVLRAYVDLLQNKTCQEWLNYLRFSLIVPPSSAIGRLLAQITDGGYSEILWKRLSQISSSNFDPAASSSLLSSSDHQEVDACLSSVAGNLILESQQRSVNLSVGEVMLQLESGMLFDPLTMDTEKDNSQIFVPFLSELHLGNLEESSSPLYYMKGSLDEGGNNNGNNASNNASPLPSSHSQSFPTFSAITGNLSPPVSPHSQKLVS</sequence>
<dbReference type="Pfam" id="PF10254">
    <property type="entry name" value="Pacs-1"/>
    <property type="match status" value="1"/>
</dbReference>
<evidence type="ECO:0000259" key="5">
    <source>
        <dbReference type="Pfam" id="PF25332"/>
    </source>
</evidence>
<comment type="similarity">
    <text evidence="1">Belongs to the PACS family.</text>
</comment>
<evidence type="ECO:0000256" key="3">
    <source>
        <dbReference type="SAM" id="MobiDB-lite"/>
    </source>
</evidence>
<dbReference type="Pfam" id="PF25332">
    <property type="entry name" value="C2_PACS_N"/>
    <property type="match status" value="1"/>
</dbReference>
<feature type="region of interest" description="Disordered" evidence="3">
    <location>
        <begin position="182"/>
        <end position="231"/>
    </location>
</feature>
<evidence type="ECO:0000256" key="2">
    <source>
        <dbReference type="ARBA" id="ARBA00022553"/>
    </source>
</evidence>
<dbReference type="Proteomes" id="UP000887574">
    <property type="component" value="Unplaced"/>
</dbReference>
<accession>A0A915D5R2</accession>
<organism evidence="6 7">
    <name type="scientific">Ditylenchus dipsaci</name>
    <dbReference type="NCBI Taxonomy" id="166011"/>
    <lineage>
        <taxon>Eukaryota</taxon>
        <taxon>Metazoa</taxon>
        <taxon>Ecdysozoa</taxon>
        <taxon>Nematoda</taxon>
        <taxon>Chromadorea</taxon>
        <taxon>Rhabditida</taxon>
        <taxon>Tylenchina</taxon>
        <taxon>Tylenchomorpha</taxon>
        <taxon>Sphaerularioidea</taxon>
        <taxon>Anguinidae</taxon>
        <taxon>Anguininae</taxon>
        <taxon>Ditylenchus</taxon>
    </lineage>
</organism>
<evidence type="ECO:0000313" key="7">
    <source>
        <dbReference type="WBParaSite" id="jg15854"/>
    </source>
</evidence>
<dbReference type="WBParaSite" id="jg15854">
    <property type="protein sequence ID" value="jg15854"/>
    <property type="gene ID" value="jg15854"/>
</dbReference>
<evidence type="ECO:0000259" key="4">
    <source>
        <dbReference type="Pfam" id="PF10254"/>
    </source>
</evidence>
<dbReference type="GO" id="GO:0072659">
    <property type="term" value="P:protein localization to plasma membrane"/>
    <property type="evidence" value="ECO:0007669"/>
    <property type="project" value="TreeGrafter"/>
</dbReference>
<dbReference type="InterPro" id="IPR057541">
    <property type="entry name" value="PACS1/2_N"/>
</dbReference>
<feature type="compositionally biased region" description="Polar residues" evidence="3">
    <location>
        <begin position="691"/>
        <end position="723"/>
    </location>
</feature>
<dbReference type="PANTHER" id="PTHR13280:SF17">
    <property type="entry name" value="KRUEPPEL TARGET AT 95D, ISOFORM A"/>
    <property type="match status" value="1"/>
</dbReference>
<evidence type="ECO:0000256" key="1">
    <source>
        <dbReference type="ARBA" id="ARBA00008590"/>
    </source>
</evidence>
<reference evidence="7" key="1">
    <citation type="submission" date="2022-11" db="UniProtKB">
        <authorList>
            <consortium name="WormBaseParasite"/>
        </authorList>
    </citation>
    <scope>IDENTIFICATION</scope>
</reference>
<dbReference type="InterPro" id="IPR019381">
    <property type="entry name" value="PACS1/2_C"/>
</dbReference>
<feature type="region of interest" description="Disordered" evidence="3">
    <location>
        <begin position="671"/>
        <end position="723"/>
    </location>
</feature>
<feature type="domain" description="Phosphofurin acidic cluster sorting protein 1/2 N-terminal C2" evidence="5">
    <location>
        <begin position="11"/>
        <end position="176"/>
    </location>
</feature>
<proteinExistence type="inferred from homology"/>
<feature type="compositionally biased region" description="Low complexity" evidence="3">
    <location>
        <begin position="677"/>
        <end position="690"/>
    </location>
</feature>
<dbReference type="PANTHER" id="PTHR13280">
    <property type="entry name" value="PHOSPHOFURIN ACIDIC CLUSTER SORTING PROTEIN"/>
    <property type="match status" value="1"/>
</dbReference>
<evidence type="ECO:0000313" key="6">
    <source>
        <dbReference type="Proteomes" id="UP000887574"/>
    </source>
</evidence>
<keyword evidence="2" id="KW-0597">Phosphoprotein</keyword>
<feature type="compositionally biased region" description="Basic and acidic residues" evidence="3">
    <location>
        <begin position="214"/>
        <end position="225"/>
    </location>
</feature>
<feature type="compositionally biased region" description="Acidic residues" evidence="3">
    <location>
        <begin position="196"/>
        <end position="213"/>
    </location>
</feature>
<feature type="compositionally biased region" description="Polar residues" evidence="3">
    <location>
        <begin position="183"/>
        <end position="194"/>
    </location>
</feature>
<name>A0A915D5R2_9BILA</name>
<protein>
    <submittedName>
        <fullName evidence="7">Phosphofurin acidic cluster sorting protein 2</fullName>
    </submittedName>
</protein>
<keyword evidence="6" id="KW-1185">Reference proteome</keyword>
<dbReference type="AlphaFoldDB" id="A0A915D5R2"/>